<evidence type="ECO:0000313" key="2">
    <source>
        <dbReference type="EMBL" id="OQV18387.1"/>
    </source>
</evidence>
<keyword evidence="3" id="KW-1185">Reference proteome</keyword>
<dbReference type="Proteomes" id="UP000192578">
    <property type="component" value="Unassembled WGS sequence"/>
</dbReference>
<dbReference type="PANTHER" id="PTHR31836:SF28">
    <property type="entry name" value="SRCR DOMAIN-CONTAINING PROTEIN-RELATED"/>
    <property type="match status" value="1"/>
</dbReference>
<evidence type="ECO:0000256" key="1">
    <source>
        <dbReference type="ARBA" id="ARBA00022729"/>
    </source>
</evidence>
<organism evidence="2 3">
    <name type="scientific">Hypsibius exemplaris</name>
    <name type="common">Freshwater tardigrade</name>
    <dbReference type="NCBI Taxonomy" id="2072580"/>
    <lineage>
        <taxon>Eukaryota</taxon>
        <taxon>Metazoa</taxon>
        <taxon>Ecdysozoa</taxon>
        <taxon>Tardigrada</taxon>
        <taxon>Eutardigrada</taxon>
        <taxon>Parachela</taxon>
        <taxon>Hypsibioidea</taxon>
        <taxon>Hypsibiidae</taxon>
        <taxon>Hypsibius</taxon>
    </lineage>
</organism>
<dbReference type="EMBL" id="MTYJ01000050">
    <property type="protein sequence ID" value="OQV18387.1"/>
    <property type="molecule type" value="Genomic_DNA"/>
</dbReference>
<dbReference type="AlphaFoldDB" id="A0A1W0WT76"/>
<dbReference type="InterPro" id="IPR051477">
    <property type="entry name" value="Expansin_CellWall"/>
</dbReference>
<evidence type="ECO:0000313" key="3">
    <source>
        <dbReference type="Proteomes" id="UP000192578"/>
    </source>
</evidence>
<dbReference type="OrthoDB" id="9983485at2759"/>
<keyword evidence="1" id="KW-0732">Signal</keyword>
<protein>
    <recommendedName>
        <fullName evidence="4">RlpA-like protein double-psi beta-barrel domain-containing protein</fullName>
    </recommendedName>
</protein>
<reference evidence="3" key="1">
    <citation type="submission" date="2017-01" db="EMBL/GenBank/DDBJ databases">
        <title>Comparative genomics of anhydrobiosis in the tardigrade Hypsibius dujardini.</title>
        <authorList>
            <person name="Yoshida Y."/>
            <person name="Koutsovoulos G."/>
            <person name="Laetsch D."/>
            <person name="Stevens L."/>
            <person name="Kumar S."/>
            <person name="Horikawa D."/>
            <person name="Ishino K."/>
            <person name="Komine S."/>
            <person name="Tomita M."/>
            <person name="Blaxter M."/>
            <person name="Arakawa K."/>
        </authorList>
    </citation>
    <scope>NUCLEOTIDE SEQUENCE [LARGE SCALE GENOMIC DNA]</scope>
    <source>
        <strain evidence="3">Z151</strain>
    </source>
</reference>
<proteinExistence type="predicted"/>
<gene>
    <name evidence="2" type="ORF">BV898_07591</name>
</gene>
<name>A0A1W0WT76_HYPEX</name>
<dbReference type="Gene3D" id="2.40.40.10">
    <property type="entry name" value="RlpA-like domain"/>
    <property type="match status" value="1"/>
</dbReference>
<accession>A0A1W0WT76</accession>
<dbReference type="PANTHER" id="PTHR31836">
    <property type="match status" value="1"/>
</dbReference>
<comment type="caution">
    <text evidence="2">The sequence shown here is derived from an EMBL/GenBank/DDBJ whole genome shotgun (WGS) entry which is preliminary data.</text>
</comment>
<dbReference type="CDD" id="cd22191">
    <property type="entry name" value="DPBB_RlpA_EXP_N-like"/>
    <property type="match status" value="1"/>
</dbReference>
<dbReference type="SUPFAM" id="SSF50685">
    <property type="entry name" value="Barwin-like endoglucanases"/>
    <property type="match status" value="1"/>
</dbReference>
<sequence>MTAPIRTSVWVLAGGVNSNSELVVAVSRALYGEQSNPNHAPICGGCALVVAGWNSVKVTIVHKCMDCQPDDTDLSPTAFVLMANPLRGRIKVSWNILKC</sequence>
<dbReference type="InterPro" id="IPR036908">
    <property type="entry name" value="RlpA-like_sf"/>
</dbReference>
<evidence type="ECO:0008006" key="4">
    <source>
        <dbReference type="Google" id="ProtNLM"/>
    </source>
</evidence>